<proteinExistence type="inferred from homology"/>
<keyword evidence="4" id="KW-0964">Secreted</keyword>
<comment type="subcellular location">
    <subcellularLocation>
        <location evidence="1 8">Secreted</location>
        <location evidence="1 8">Extracellular space</location>
        <location evidence="1 8">Extracellular matrix</location>
    </subcellularLocation>
</comment>
<dbReference type="PANTHER" id="PTHR12027">
    <property type="entry name" value="WNT RELATED"/>
    <property type="match status" value="1"/>
</dbReference>
<dbReference type="PANTHER" id="PTHR12027:SF98">
    <property type="entry name" value="PROTEIN WNT"/>
    <property type="match status" value="1"/>
</dbReference>
<accession>A0AAD8E6V7</accession>
<keyword evidence="6 8" id="KW-0879">Wnt signaling pathway</keyword>
<evidence type="ECO:0000256" key="2">
    <source>
        <dbReference type="ARBA" id="ARBA00005683"/>
    </source>
</evidence>
<dbReference type="InterPro" id="IPR005817">
    <property type="entry name" value="Wnt"/>
</dbReference>
<feature type="non-terminal residue" evidence="9">
    <location>
        <position position="1"/>
    </location>
</feature>
<evidence type="ECO:0000256" key="4">
    <source>
        <dbReference type="ARBA" id="ARBA00022525"/>
    </source>
</evidence>
<keyword evidence="5" id="KW-0272">Extracellular matrix</keyword>
<keyword evidence="7" id="KW-1015">Disulfide bond</keyword>
<dbReference type="GO" id="GO:0060070">
    <property type="term" value="P:canonical Wnt signaling pathway"/>
    <property type="evidence" value="ECO:0007669"/>
    <property type="project" value="TreeGrafter"/>
</dbReference>
<evidence type="ECO:0000313" key="9">
    <source>
        <dbReference type="EMBL" id="KAJ9579520.1"/>
    </source>
</evidence>
<evidence type="ECO:0000256" key="3">
    <source>
        <dbReference type="ARBA" id="ARBA00022473"/>
    </source>
</evidence>
<comment type="similarity">
    <text evidence="2 8">Belongs to the Wnt family.</text>
</comment>
<protein>
    <recommendedName>
        <fullName evidence="8">Protein Wnt</fullName>
    </recommendedName>
</protein>
<evidence type="ECO:0000256" key="8">
    <source>
        <dbReference type="RuleBase" id="RU003500"/>
    </source>
</evidence>
<dbReference type="Proteomes" id="UP001233999">
    <property type="component" value="Unassembled WGS sequence"/>
</dbReference>
<evidence type="ECO:0000256" key="1">
    <source>
        <dbReference type="ARBA" id="ARBA00004498"/>
    </source>
</evidence>
<keyword evidence="10" id="KW-1185">Reference proteome</keyword>
<sequence>MVCNTFPGLSKEQRDLCHRYPDVTTSAIQGLQLAVDECQYQFQWDRWNCSTLNTKNGIPHNSVLLQRAENRIIFKMFKFDKSVSYAYPILFQSTSRPSERKFRMLIKPKIEPNLSSC</sequence>
<dbReference type="GO" id="GO:0005109">
    <property type="term" value="F:frizzled binding"/>
    <property type="evidence" value="ECO:0007669"/>
    <property type="project" value="TreeGrafter"/>
</dbReference>
<dbReference type="GO" id="GO:0005125">
    <property type="term" value="F:cytokine activity"/>
    <property type="evidence" value="ECO:0007669"/>
    <property type="project" value="TreeGrafter"/>
</dbReference>
<dbReference type="EMBL" id="JASPKZ010008387">
    <property type="protein sequence ID" value="KAJ9579520.1"/>
    <property type="molecule type" value="Genomic_DNA"/>
</dbReference>
<name>A0AAD8E6V7_DIPPU</name>
<comment type="function">
    <text evidence="8">Ligand for members of the frizzled family of seven transmembrane receptors.</text>
</comment>
<evidence type="ECO:0000256" key="5">
    <source>
        <dbReference type="ARBA" id="ARBA00022530"/>
    </source>
</evidence>
<organism evidence="9 10">
    <name type="scientific">Diploptera punctata</name>
    <name type="common">Pacific beetle cockroach</name>
    <dbReference type="NCBI Taxonomy" id="6984"/>
    <lineage>
        <taxon>Eukaryota</taxon>
        <taxon>Metazoa</taxon>
        <taxon>Ecdysozoa</taxon>
        <taxon>Arthropoda</taxon>
        <taxon>Hexapoda</taxon>
        <taxon>Insecta</taxon>
        <taxon>Pterygota</taxon>
        <taxon>Neoptera</taxon>
        <taxon>Polyneoptera</taxon>
        <taxon>Dictyoptera</taxon>
        <taxon>Blattodea</taxon>
        <taxon>Blaberoidea</taxon>
        <taxon>Blaberidae</taxon>
        <taxon>Diplopterinae</taxon>
        <taxon>Diploptera</taxon>
    </lineage>
</organism>
<dbReference type="Pfam" id="PF00110">
    <property type="entry name" value="wnt"/>
    <property type="match status" value="1"/>
</dbReference>
<dbReference type="GO" id="GO:0030182">
    <property type="term" value="P:neuron differentiation"/>
    <property type="evidence" value="ECO:0007669"/>
    <property type="project" value="TreeGrafter"/>
</dbReference>
<dbReference type="AlphaFoldDB" id="A0AAD8E6V7"/>
<evidence type="ECO:0000313" key="10">
    <source>
        <dbReference type="Proteomes" id="UP001233999"/>
    </source>
</evidence>
<dbReference type="GO" id="GO:0045165">
    <property type="term" value="P:cell fate commitment"/>
    <property type="evidence" value="ECO:0007669"/>
    <property type="project" value="TreeGrafter"/>
</dbReference>
<keyword evidence="3 8" id="KW-0217">Developmental protein</keyword>
<reference evidence="9" key="2">
    <citation type="submission" date="2023-05" db="EMBL/GenBank/DDBJ databases">
        <authorList>
            <person name="Fouks B."/>
        </authorList>
    </citation>
    <scope>NUCLEOTIDE SEQUENCE</scope>
    <source>
        <strain evidence="9">Stay&amp;Tobe</strain>
        <tissue evidence="9">Testes</tissue>
    </source>
</reference>
<gene>
    <name evidence="9" type="ORF">L9F63_004812</name>
</gene>
<evidence type="ECO:0000256" key="7">
    <source>
        <dbReference type="ARBA" id="ARBA00023157"/>
    </source>
</evidence>
<dbReference type="GO" id="GO:0005615">
    <property type="term" value="C:extracellular space"/>
    <property type="evidence" value="ECO:0007669"/>
    <property type="project" value="TreeGrafter"/>
</dbReference>
<evidence type="ECO:0000256" key="6">
    <source>
        <dbReference type="ARBA" id="ARBA00022687"/>
    </source>
</evidence>
<reference evidence="9" key="1">
    <citation type="journal article" date="2023" name="IScience">
        <title>Live-bearing cockroach genome reveals convergent evolutionary mechanisms linked to viviparity in insects and beyond.</title>
        <authorList>
            <person name="Fouks B."/>
            <person name="Harrison M.C."/>
            <person name="Mikhailova A.A."/>
            <person name="Marchal E."/>
            <person name="English S."/>
            <person name="Carruthers M."/>
            <person name="Jennings E.C."/>
            <person name="Chiamaka E.L."/>
            <person name="Frigard R.A."/>
            <person name="Pippel M."/>
            <person name="Attardo G.M."/>
            <person name="Benoit J.B."/>
            <person name="Bornberg-Bauer E."/>
            <person name="Tobe S.S."/>
        </authorList>
    </citation>
    <scope>NUCLEOTIDE SEQUENCE</scope>
    <source>
        <strain evidence="9">Stay&amp;Tobe</strain>
    </source>
</reference>
<comment type="caution">
    <text evidence="9">The sequence shown here is derived from an EMBL/GenBank/DDBJ whole genome shotgun (WGS) entry which is preliminary data.</text>
</comment>